<protein>
    <submittedName>
        <fullName evidence="1">Uncharacterized protein</fullName>
    </submittedName>
</protein>
<evidence type="ECO:0000313" key="2">
    <source>
        <dbReference type="Proteomes" id="UP001163321"/>
    </source>
</evidence>
<proteinExistence type="predicted"/>
<comment type="caution">
    <text evidence="1">The sequence shown here is derived from an EMBL/GenBank/DDBJ whole genome shotgun (WGS) entry which is preliminary data.</text>
</comment>
<gene>
    <name evidence="1" type="ORF">PsorP6_008391</name>
</gene>
<dbReference type="Proteomes" id="UP001163321">
    <property type="component" value="Chromosome 3"/>
</dbReference>
<evidence type="ECO:0000313" key="1">
    <source>
        <dbReference type="EMBL" id="KAI9914548.1"/>
    </source>
</evidence>
<accession>A0ACC0W8W8</accession>
<dbReference type="EMBL" id="CM047582">
    <property type="protein sequence ID" value="KAI9914548.1"/>
    <property type="molecule type" value="Genomic_DNA"/>
</dbReference>
<sequence>MHRSIAGGSGELFTPVSSVKILEKQRLRQQGQLHAHEEQTDASIGEQRKVTDQVNKENMFSSDKESEKCVVQPDTIHCRSALSSLNLAK</sequence>
<reference evidence="1 2" key="1">
    <citation type="journal article" date="2022" name="bioRxiv">
        <title>The genome of the oomycete Peronosclerospora sorghi, a cosmopolitan pathogen of maize and sorghum, is inflated with dispersed pseudogenes.</title>
        <authorList>
            <person name="Fletcher K."/>
            <person name="Martin F."/>
            <person name="Isakeit T."/>
            <person name="Cavanaugh K."/>
            <person name="Magill C."/>
            <person name="Michelmore R."/>
        </authorList>
    </citation>
    <scope>NUCLEOTIDE SEQUENCE [LARGE SCALE GENOMIC DNA]</scope>
    <source>
        <strain evidence="1">P6</strain>
    </source>
</reference>
<keyword evidence="2" id="KW-1185">Reference proteome</keyword>
<organism evidence="1 2">
    <name type="scientific">Peronosclerospora sorghi</name>
    <dbReference type="NCBI Taxonomy" id="230839"/>
    <lineage>
        <taxon>Eukaryota</taxon>
        <taxon>Sar</taxon>
        <taxon>Stramenopiles</taxon>
        <taxon>Oomycota</taxon>
        <taxon>Peronosporomycetes</taxon>
        <taxon>Peronosporales</taxon>
        <taxon>Peronosporaceae</taxon>
        <taxon>Peronosclerospora</taxon>
    </lineage>
</organism>
<name>A0ACC0W8W8_9STRA</name>